<evidence type="ECO:0000256" key="4">
    <source>
        <dbReference type="ARBA" id="ARBA00023163"/>
    </source>
</evidence>
<organism evidence="7 8">
    <name type="scientific">Sphaeroforma arctica JP610</name>
    <dbReference type="NCBI Taxonomy" id="667725"/>
    <lineage>
        <taxon>Eukaryota</taxon>
        <taxon>Ichthyosporea</taxon>
        <taxon>Ichthyophonida</taxon>
        <taxon>Sphaeroforma</taxon>
    </lineage>
</organism>
<gene>
    <name evidence="7" type="ORF">SARC_11178</name>
</gene>
<proteinExistence type="inferred from homology"/>
<dbReference type="GO" id="GO:0006335">
    <property type="term" value="P:DNA replication-dependent chromatin assembly"/>
    <property type="evidence" value="ECO:0007669"/>
    <property type="project" value="TreeGrafter"/>
</dbReference>
<name>A0A0L0FHQ7_9EUKA</name>
<dbReference type="Pfam" id="PF04729">
    <property type="entry name" value="ASF1_hist_chap"/>
    <property type="match status" value="1"/>
</dbReference>
<evidence type="ECO:0000256" key="1">
    <source>
        <dbReference type="ARBA" id="ARBA00004123"/>
    </source>
</evidence>
<accession>A0A0L0FHQ7</accession>
<dbReference type="STRING" id="667725.A0A0L0FHQ7"/>
<dbReference type="AlphaFoldDB" id="A0A0L0FHQ7"/>
<keyword evidence="6" id="KW-0539">Nucleus</keyword>
<comment type="subcellular location">
    <subcellularLocation>
        <location evidence="1">Nucleus</location>
    </subcellularLocation>
</comment>
<dbReference type="GO" id="GO:0042393">
    <property type="term" value="F:histone binding"/>
    <property type="evidence" value="ECO:0007669"/>
    <property type="project" value="TreeGrafter"/>
</dbReference>
<reference evidence="7 8" key="1">
    <citation type="submission" date="2011-02" db="EMBL/GenBank/DDBJ databases">
        <title>The Genome Sequence of Sphaeroforma arctica JP610.</title>
        <authorList>
            <consortium name="The Broad Institute Genome Sequencing Platform"/>
            <person name="Russ C."/>
            <person name="Cuomo C."/>
            <person name="Young S.K."/>
            <person name="Zeng Q."/>
            <person name="Gargeya S."/>
            <person name="Alvarado L."/>
            <person name="Berlin A."/>
            <person name="Chapman S.B."/>
            <person name="Chen Z."/>
            <person name="Freedman E."/>
            <person name="Gellesch M."/>
            <person name="Goldberg J."/>
            <person name="Griggs A."/>
            <person name="Gujja S."/>
            <person name="Heilman E."/>
            <person name="Heiman D."/>
            <person name="Howarth C."/>
            <person name="Mehta T."/>
            <person name="Neiman D."/>
            <person name="Pearson M."/>
            <person name="Roberts A."/>
            <person name="Saif S."/>
            <person name="Shea T."/>
            <person name="Shenoy N."/>
            <person name="Sisk P."/>
            <person name="Stolte C."/>
            <person name="Sykes S."/>
            <person name="White J."/>
            <person name="Yandava C."/>
            <person name="Burger G."/>
            <person name="Gray M.W."/>
            <person name="Holland P.W.H."/>
            <person name="King N."/>
            <person name="Lang F.B.F."/>
            <person name="Roger A.J."/>
            <person name="Ruiz-Trillo I."/>
            <person name="Haas B."/>
            <person name="Nusbaum C."/>
            <person name="Birren B."/>
        </authorList>
    </citation>
    <scope>NUCLEOTIDE SEQUENCE [LARGE SCALE GENOMIC DNA]</scope>
    <source>
        <strain evidence="7 8">JP610</strain>
    </source>
</reference>
<dbReference type="PANTHER" id="PTHR12040">
    <property type="entry name" value="ANTI-SILENCING PROTEIN 1"/>
    <property type="match status" value="1"/>
</dbReference>
<comment type="similarity">
    <text evidence="2">Belongs to the ASF1 family.</text>
</comment>
<protein>
    <submittedName>
        <fullName evidence="7">Histone chaperone ASF1A</fullName>
    </submittedName>
</protein>
<dbReference type="GO" id="GO:0005634">
    <property type="term" value="C:nucleus"/>
    <property type="evidence" value="ECO:0007669"/>
    <property type="project" value="UniProtKB-SubCell"/>
</dbReference>
<evidence type="ECO:0000256" key="2">
    <source>
        <dbReference type="ARBA" id="ARBA00006051"/>
    </source>
</evidence>
<keyword evidence="4" id="KW-0804">Transcription</keyword>
<dbReference type="EMBL" id="KQ243156">
    <property type="protein sequence ID" value="KNC76314.1"/>
    <property type="molecule type" value="Genomic_DNA"/>
</dbReference>
<evidence type="ECO:0000256" key="5">
    <source>
        <dbReference type="ARBA" id="ARBA00023186"/>
    </source>
</evidence>
<dbReference type="PANTHER" id="PTHR12040:SF0">
    <property type="entry name" value="HISTONE CHAPERONE ASF1"/>
    <property type="match status" value="1"/>
</dbReference>
<keyword evidence="8" id="KW-1185">Reference proteome</keyword>
<sequence length="154" mass="17199">MAAVCLKNVTPTANPAPFNSMFQFEITFECCKDIKDDLEFKIIYVGSAESENYDQELDSILVGPVPVGVSKFTFQAPPPVVSNIPSDSLVGVTVVLLSCSYKEQEFVRVGYYVHNDYTDAELQENPPEIPDHSKLGRNILTSKPCVTRFDINWD</sequence>
<dbReference type="InterPro" id="IPR036747">
    <property type="entry name" value="ASF1-like_sf"/>
</dbReference>
<evidence type="ECO:0000313" key="8">
    <source>
        <dbReference type="Proteomes" id="UP000054560"/>
    </source>
</evidence>
<evidence type="ECO:0000313" key="7">
    <source>
        <dbReference type="EMBL" id="KNC76314.1"/>
    </source>
</evidence>
<keyword evidence="5" id="KW-0143">Chaperone</keyword>
<dbReference type="eggNOG" id="KOG3265">
    <property type="taxonomic scope" value="Eukaryota"/>
</dbReference>
<dbReference type="OrthoDB" id="29755at2759"/>
<dbReference type="GeneID" id="25911682"/>
<dbReference type="GO" id="GO:0000785">
    <property type="term" value="C:chromatin"/>
    <property type="evidence" value="ECO:0007669"/>
    <property type="project" value="TreeGrafter"/>
</dbReference>
<dbReference type="Proteomes" id="UP000054560">
    <property type="component" value="Unassembled WGS sequence"/>
</dbReference>
<dbReference type="Gene3D" id="2.60.40.1490">
    <property type="entry name" value="Histone chaperone ASF1-like"/>
    <property type="match status" value="1"/>
</dbReference>
<dbReference type="SUPFAM" id="SSF101546">
    <property type="entry name" value="ASF1-like"/>
    <property type="match status" value="1"/>
</dbReference>
<keyword evidence="3" id="KW-0805">Transcription regulation</keyword>
<dbReference type="InterPro" id="IPR006818">
    <property type="entry name" value="ASF1-like"/>
</dbReference>
<evidence type="ECO:0000256" key="6">
    <source>
        <dbReference type="ARBA" id="ARBA00023242"/>
    </source>
</evidence>
<dbReference type="RefSeq" id="XP_014150216.1">
    <property type="nucleotide sequence ID" value="XM_014294741.1"/>
</dbReference>
<evidence type="ECO:0000256" key="3">
    <source>
        <dbReference type="ARBA" id="ARBA00023015"/>
    </source>
</evidence>